<evidence type="ECO:0000313" key="11">
    <source>
        <dbReference type="EMBL" id="AKA73240.1"/>
    </source>
</evidence>
<evidence type="ECO:0000313" key="15">
    <source>
        <dbReference type="EMBL" id="AZF70327.1"/>
    </source>
</evidence>
<evidence type="ECO:0000313" key="26">
    <source>
        <dbReference type="Proteomes" id="UP000269431"/>
    </source>
</evidence>
<dbReference type="OMA" id="EILVIMI"/>
<evidence type="ECO:0000256" key="4">
    <source>
        <dbReference type="ARBA" id="ARBA00022692"/>
    </source>
</evidence>
<dbReference type="Proteomes" id="UP000269431">
    <property type="component" value="Chromosome"/>
</dbReference>
<dbReference type="EMBL" id="CP033239">
    <property type="protein sequence ID" value="AZF78179.1"/>
    <property type="molecule type" value="Genomic_DNA"/>
</dbReference>
<dbReference type="Proteomes" id="UP000033106">
    <property type="component" value="Chromosome"/>
</dbReference>
<evidence type="ECO:0000256" key="1">
    <source>
        <dbReference type="ARBA" id="ARBA00004162"/>
    </source>
</evidence>
<dbReference type="Proteomes" id="UP000282269">
    <property type="component" value="Chromosome"/>
</dbReference>
<evidence type="ECO:0000313" key="14">
    <source>
        <dbReference type="EMBL" id="AZF67707.1"/>
    </source>
</evidence>
<dbReference type="EMBL" id="CP033236">
    <property type="protein sequence ID" value="AZF70327.1"/>
    <property type="molecule type" value="Genomic_DNA"/>
</dbReference>
<dbReference type="GeneID" id="7810156"/>
<keyword evidence="7" id="KW-0811">Translocation</keyword>
<dbReference type="GO" id="GO:0043953">
    <property type="term" value="P:protein transport by the Tat complex"/>
    <property type="evidence" value="ECO:0007669"/>
    <property type="project" value="InterPro"/>
</dbReference>
<evidence type="ECO:0000313" key="28">
    <source>
        <dbReference type="Proteomes" id="UP000273443"/>
    </source>
</evidence>
<name>A0A0E3K898_SACSO</name>
<dbReference type="PANTHER" id="PTHR42982">
    <property type="entry name" value="SEC-INDEPENDENT PROTEIN TRANSLOCASE PROTEIN TATA"/>
    <property type="match status" value="1"/>
</dbReference>
<dbReference type="Proteomes" id="UP000275843">
    <property type="component" value="Chromosome"/>
</dbReference>
<gene>
    <name evidence="12" type="primary">tatA</name>
    <name evidence="21" type="ORF">HFC64_10795</name>
    <name evidence="13" type="ORF">SULA_0885</name>
    <name evidence="11" type="ORF">SULB_0887</name>
    <name evidence="12" type="ORF">SULC_0886</name>
    <name evidence="14" type="ORF">SULG_04320</name>
    <name evidence="15" type="ORF">SULH_04320</name>
    <name evidence="16" type="ORF">SULI_04320</name>
    <name evidence="17" type="ORF">SULM_04320</name>
    <name evidence="18" type="ORF">SULN_04320</name>
    <name evidence="19" type="ORF">SULO_04330</name>
    <name evidence="20" type="ORF">SULZ_04565</name>
</gene>
<dbReference type="EMBL" id="CP033238">
    <property type="protein sequence ID" value="AZF75571.1"/>
    <property type="molecule type" value="Genomic_DNA"/>
</dbReference>
<dbReference type="EMBL" id="CP033241">
    <property type="protein sequence ID" value="AZF83424.1"/>
    <property type="molecule type" value="Genomic_DNA"/>
</dbReference>
<dbReference type="Proteomes" id="UP000033085">
    <property type="component" value="Chromosome"/>
</dbReference>
<evidence type="ECO:0000313" key="29">
    <source>
        <dbReference type="Proteomes" id="UP000275843"/>
    </source>
</evidence>
<evidence type="ECO:0000313" key="13">
    <source>
        <dbReference type="EMBL" id="AKA78632.1"/>
    </source>
</evidence>
<keyword evidence="9" id="KW-0175">Coiled coil</keyword>
<dbReference type="EMBL" id="CP033237">
    <property type="protein sequence ID" value="AZF72947.1"/>
    <property type="molecule type" value="Genomic_DNA"/>
</dbReference>
<keyword evidence="4 10" id="KW-0812">Transmembrane</keyword>
<keyword evidence="6 10" id="KW-1133">Transmembrane helix</keyword>
<reference evidence="22 23" key="1">
    <citation type="journal article" date="2015" name="Genome Announc.">
        <title>Complete Genome Sequence of Sulfolobus solfataricus Strain 98/2 and Evolved Derivatives.</title>
        <authorList>
            <person name="McCarthy S."/>
            <person name="Gradnigo J."/>
            <person name="Johnson T."/>
            <person name="Payne S."/>
            <person name="Lipzen A."/>
            <person name="Martin J."/>
            <person name="Schackwitz W."/>
            <person name="Moriyama E."/>
            <person name="Blum P."/>
        </authorList>
    </citation>
    <scope>NUCLEOTIDE SEQUENCE [LARGE SCALE GENOMIC DNA]</scope>
    <source>
        <strain evidence="22">98/2 SULC</strain>
        <strain evidence="11">SARC-B</strain>
        <strain evidence="12">SARC-C</strain>
        <strain evidence="13 24">SULA</strain>
        <strain evidence="23">SULB</strain>
    </source>
</reference>
<dbReference type="EMBL" id="CP011056">
    <property type="protein sequence ID" value="AKA75939.1"/>
    <property type="molecule type" value="Genomic_DNA"/>
</dbReference>
<dbReference type="EMBL" id="CP011057">
    <property type="protein sequence ID" value="AKA78632.1"/>
    <property type="molecule type" value="Genomic_DNA"/>
</dbReference>
<reference evidence="25 26" key="2">
    <citation type="journal article" date="2018" name="Proc. Natl. Acad. Sci. U.S.A.">
        <title>Nonmutational mechanism of inheritance in the Archaeon Sulfolobus solfataricus.</title>
        <authorList>
            <person name="Payne S."/>
            <person name="McCarthy S."/>
            <person name="Johnson T."/>
            <person name="North E."/>
            <person name="Blum P."/>
        </authorList>
    </citation>
    <scope>NUCLEOTIDE SEQUENCE [LARGE SCALE GENOMIC DNA]</scope>
    <source>
        <strain evidence="15 25">SARC-H</strain>
        <strain evidence="16 29">SARC-I</strain>
        <strain evidence="18 30">SARC-N</strain>
        <strain evidence="19 31">SARC-O</strain>
        <strain evidence="20 26">SUL120</strain>
        <strain evidence="14 27">SULG</strain>
        <strain evidence="17 28">SULM</strain>
    </source>
</reference>
<dbReference type="EMBL" id="CP033235">
    <property type="protein sequence ID" value="AZF67707.1"/>
    <property type="molecule type" value="Genomic_DNA"/>
</dbReference>
<sequence length="91" mass="10318">MIDNPTDIIIILVVIAVLFFGSSKMPELFRALGRSMGEFKKGQLEAEMEMQQMMSSNVVEKGERSESVEELEKKIVELQKQLEALKQSKKA</sequence>
<evidence type="ECO:0000313" key="20">
    <source>
        <dbReference type="EMBL" id="AZF83424.1"/>
    </source>
</evidence>
<dbReference type="KEGG" id="ssoa:SULA_0885"/>
<evidence type="ECO:0000313" key="19">
    <source>
        <dbReference type="EMBL" id="AZF80785.1"/>
    </source>
</evidence>
<dbReference type="RefSeq" id="WP_009990928.1">
    <property type="nucleotide sequence ID" value="NZ_CP011055.2"/>
</dbReference>
<evidence type="ECO:0000313" key="31">
    <source>
        <dbReference type="Proteomes" id="UP000282269"/>
    </source>
</evidence>
<proteinExistence type="predicted"/>
<evidence type="ECO:0000256" key="5">
    <source>
        <dbReference type="ARBA" id="ARBA00022927"/>
    </source>
</evidence>
<protein>
    <submittedName>
        <fullName evidence="12">Twin-arginine translocase TatA/TatE family subunit</fullName>
    </submittedName>
</protein>
<dbReference type="EMBL" id="CP033240">
    <property type="protein sequence ID" value="AZF80785.1"/>
    <property type="molecule type" value="Genomic_DNA"/>
</dbReference>
<evidence type="ECO:0000313" key="21">
    <source>
        <dbReference type="EMBL" id="QPG50217.1"/>
    </source>
</evidence>
<evidence type="ECO:0000256" key="3">
    <source>
        <dbReference type="ARBA" id="ARBA00022475"/>
    </source>
</evidence>
<dbReference type="EMBL" id="CP011055">
    <property type="protein sequence ID" value="AKA73240.1"/>
    <property type="molecule type" value="Genomic_DNA"/>
</dbReference>
<dbReference type="NCBIfam" id="TIGR01411">
    <property type="entry name" value="tatAE"/>
    <property type="match status" value="1"/>
</dbReference>
<dbReference type="Proteomes" id="UP000273443">
    <property type="component" value="Chromosome"/>
</dbReference>
<dbReference type="Proteomes" id="UP000273194">
    <property type="component" value="Chromosome"/>
</dbReference>
<evidence type="ECO:0000313" key="18">
    <source>
        <dbReference type="EMBL" id="AZF78179.1"/>
    </source>
</evidence>
<dbReference type="PATRIC" id="fig|2287.6.peg.937"/>
<feature type="transmembrane region" description="Helical" evidence="10">
    <location>
        <begin position="6"/>
        <end position="22"/>
    </location>
</feature>
<keyword evidence="2" id="KW-0813">Transport</keyword>
<dbReference type="AlphaFoldDB" id="A0A0E3K898"/>
<dbReference type="Proteomes" id="UP000267993">
    <property type="component" value="Chromosome"/>
</dbReference>
<dbReference type="Proteomes" id="UP000594632">
    <property type="component" value="Chromosome"/>
</dbReference>
<evidence type="ECO:0000313" key="27">
    <source>
        <dbReference type="Proteomes" id="UP000273194"/>
    </source>
</evidence>
<accession>A0A0E3K898</accession>
<evidence type="ECO:0000313" key="23">
    <source>
        <dbReference type="Proteomes" id="UP000033085"/>
    </source>
</evidence>
<dbReference type="Proteomes" id="UP000278715">
    <property type="component" value="Chromosome"/>
</dbReference>
<dbReference type="InterPro" id="IPR006312">
    <property type="entry name" value="TatA/E"/>
</dbReference>
<dbReference type="EMBL" id="CP050869">
    <property type="protein sequence ID" value="QPG50217.1"/>
    <property type="molecule type" value="Genomic_DNA"/>
</dbReference>
<dbReference type="Proteomes" id="UP000033057">
    <property type="component" value="Chromosome"/>
</dbReference>
<evidence type="ECO:0000313" key="17">
    <source>
        <dbReference type="EMBL" id="AZF75571.1"/>
    </source>
</evidence>
<evidence type="ECO:0000313" key="16">
    <source>
        <dbReference type="EMBL" id="AZF72947.1"/>
    </source>
</evidence>
<evidence type="ECO:0000256" key="2">
    <source>
        <dbReference type="ARBA" id="ARBA00022448"/>
    </source>
</evidence>
<keyword evidence="3" id="KW-1003">Cell membrane</keyword>
<evidence type="ECO:0000313" key="24">
    <source>
        <dbReference type="Proteomes" id="UP000033106"/>
    </source>
</evidence>
<evidence type="ECO:0000256" key="8">
    <source>
        <dbReference type="ARBA" id="ARBA00023136"/>
    </source>
</evidence>
<comment type="subcellular location">
    <subcellularLocation>
        <location evidence="1">Cell membrane</location>
        <topology evidence="1">Single-pass membrane protein</topology>
    </subcellularLocation>
</comment>
<evidence type="ECO:0000313" key="32">
    <source>
        <dbReference type="Proteomes" id="UP000594632"/>
    </source>
</evidence>
<keyword evidence="8 10" id="KW-0472">Membrane</keyword>
<dbReference type="KEGG" id="ssol:SULB_0887"/>
<reference evidence="12" key="3">
    <citation type="submission" date="2018-10" db="EMBL/GenBank/DDBJ databases">
        <authorList>
            <person name="McCarthy S."/>
            <person name="Gradnigo J."/>
            <person name="Johnson T."/>
            <person name="Payne S."/>
            <person name="Lipzen A."/>
            <person name="Schackwitz W."/>
            <person name="Martin J."/>
            <person name="Moriyama E."/>
            <person name="Blum P."/>
        </authorList>
    </citation>
    <scope>NUCLEOTIDE SEQUENCE</scope>
    <source>
        <strain evidence="11">SARC-B</strain>
        <strain evidence="12">SARC-C</strain>
        <strain evidence="13">SULA</strain>
    </source>
</reference>
<evidence type="ECO:0000256" key="10">
    <source>
        <dbReference type="SAM" id="Phobius"/>
    </source>
</evidence>
<organism evidence="12 22">
    <name type="scientific">Saccharolobus solfataricus</name>
    <name type="common">Sulfolobus solfataricus</name>
    <dbReference type="NCBI Taxonomy" id="2287"/>
    <lineage>
        <taxon>Archaea</taxon>
        <taxon>Thermoproteota</taxon>
        <taxon>Thermoprotei</taxon>
        <taxon>Sulfolobales</taxon>
        <taxon>Sulfolobaceae</taxon>
        <taxon>Saccharolobus</taxon>
    </lineage>
</organism>
<evidence type="ECO:0000256" key="9">
    <source>
        <dbReference type="SAM" id="Coils"/>
    </source>
</evidence>
<dbReference type="Pfam" id="PF02416">
    <property type="entry name" value="TatA_B_E"/>
    <property type="match status" value="1"/>
</dbReference>
<dbReference type="GeneID" id="7798408"/>
<evidence type="ECO:0000313" key="25">
    <source>
        <dbReference type="Proteomes" id="UP000267993"/>
    </source>
</evidence>
<reference evidence="21 32" key="4">
    <citation type="journal article" date="2020" name="Nat. Commun.">
        <title>The structures of two archaeal type IV pili illuminate evolutionary relationships.</title>
        <authorList>
            <person name="Wang F."/>
            <person name="Baquero D.P."/>
            <person name="Su Z."/>
            <person name="Beltran L.C."/>
            <person name="Prangishvili D."/>
            <person name="Krupovic M."/>
            <person name="Egelman E.H."/>
        </authorList>
    </citation>
    <scope>NUCLEOTIDE SEQUENCE [LARGE SCALE GENOMIC DNA]</scope>
    <source>
        <strain evidence="21 32">POZ149</strain>
    </source>
</reference>
<dbReference type="Gene3D" id="1.20.5.3310">
    <property type="match status" value="1"/>
</dbReference>
<evidence type="ECO:0000313" key="12">
    <source>
        <dbReference type="EMBL" id="AKA75939.1"/>
    </source>
</evidence>
<evidence type="ECO:0000256" key="6">
    <source>
        <dbReference type="ARBA" id="ARBA00022989"/>
    </source>
</evidence>
<evidence type="ECO:0000313" key="22">
    <source>
        <dbReference type="Proteomes" id="UP000033057"/>
    </source>
</evidence>
<dbReference type="KEGG" id="ssof:SULC_0886"/>
<keyword evidence="5" id="KW-0653">Protein transport</keyword>
<feature type="coiled-coil region" evidence="9">
    <location>
        <begin position="61"/>
        <end position="88"/>
    </location>
</feature>
<dbReference type="PANTHER" id="PTHR42982:SF1">
    <property type="entry name" value="SEC-INDEPENDENT PROTEIN TRANSLOCASE PROTEIN TATA"/>
    <property type="match status" value="1"/>
</dbReference>
<evidence type="ECO:0000256" key="7">
    <source>
        <dbReference type="ARBA" id="ARBA00023010"/>
    </source>
</evidence>
<evidence type="ECO:0000313" key="30">
    <source>
        <dbReference type="Proteomes" id="UP000278715"/>
    </source>
</evidence>
<dbReference type="InterPro" id="IPR003369">
    <property type="entry name" value="TatA/B/E"/>
</dbReference>
<dbReference type="GO" id="GO:0005886">
    <property type="term" value="C:plasma membrane"/>
    <property type="evidence" value="ECO:0007669"/>
    <property type="project" value="UniProtKB-SubCell"/>
</dbReference>